<keyword evidence="4" id="KW-0808">Transferase</keyword>
<name>A0A1V9YY24_ACHHY</name>
<dbReference type="SUPFAM" id="SSF47473">
    <property type="entry name" value="EF-hand"/>
    <property type="match status" value="1"/>
</dbReference>
<dbReference type="Gene3D" id="1.25.40.20">
    <property type="entry name" value="Ankyrin repeat-containing domain"/>
    <property type="match status" value="2"/>
</dbReference>
<feature type="domain" description="WW" evidence="26">
    <location>
        <begin position="776"/>
        <end position="804"/>
    </location>
</feature>
<evidence type="ECO:0000259" key="29">
    <source>
        <dbReference type="PROSITE" id="PS50222"/>
    </source>
</evidence>
<evidence type="ECO:0000256" key="20">
    <source>
        <dbReference type="ARBA" id="ARBA00023170"/>
    </source>
</evidence>
<keyword evidence="3" id="KW-1003">Cell membrane</keyword>
<dbReference type="InterPro" id="IPR014720">
    <property type="entry name" value="dsRBD_dom"/>
</dbReference>
<feature type="repeat" description="ANK" evidence="22">
    <location>
        <begin position="364"/>
        <end position="396"/>
    </location>
</feature>
<keyword evidence="24" id="KW-0694">RNA-binding</keyword>
<dbReference type="PANTHER" id="PTHR24173">
    <property type="entry name" value="ANKYRIN REPEAT CONTAINING"/>
    <property type="match status" value="1"/>
</dbReference>
<keyword evidence="5" id="KW-0812">Transmembrane</keyword>
<feature type="region of interest" description="Disordered" evidence="25">
    <location>
        <begin position="640"/>
        <end position="685"/>
    </location>
</feature>
<evidence type="ECO:0000256" key="11">
    <source>
        <dbReference type="ARBA" id="ARBA00022777"/>
    </source>
</evidence>
<dbReference type="SMART" id="SM00456">
    <property type="entry name" value="WW"/>
    <property type="match status" value="3"/>
</dbReference>
<dbReference type="SMART" id="SM00248">
    <property type="entry name" value="ANK"/>
    <property type="match status" value="4"/>
</dbReference>
<dbReference type="Proteomes" id="UP000243579">
    <property type="component" value="Unassembled WGS sequence"/>
</dbReference>
<dbReference type="InterPro" id="IPR036770">
    <property type="entry name" value="Ankyrin_rpt-contain_sf"/>
</dbReference>
<dbReference type="Gene3D" id="3.30.160.20">
    <property type="match status" value="1"/>
</dbReference>
<evidence type="ECO:0000256" key="25">
    <source>
        <dbReference type="SAM" id="MobiDB-lite"/>
    </source>
</evidence>
<dbReference type="InterPro" id="IPR018247">
    <property type="entry name" value="EF_Hand_1_Ca_BS"/>
</dbReference>
<dbReference type="GO" id="GO:0008270">
    <property type="term" value="F:zinc ion binding"/>
    <property type="evidence" value="ECO:0007669"/>
    <property type="project" value="UniProtKB-KW"/>
</dbReference>
<dbReference type="PROSITE" id="PS50145">
    <property type="entry name" value="ZF_TRAF"/>
    <property type="match status" value="1"/>
</dbReference>
<evidence type="ECO:0000256" key="5">
    <source>
        <dbReference type="ARBA" id="ARBA00022692"/>
    </source>
</evidence>
<dbReference type="InterPro" id="IPR002110">
    <property type="entry name" value="Ankyrin_rpt"/>
</dbReference>
<evidence type="ECO:0000256" key="4">
    <source>
        <dbReference type="ARBA" id="ARBA00022679"/>
    </source>
</evidence>
<dbReference type="PROSITE" id="PS50137">
    <property type="entry name" value="DS_RBD"/>
    <property type="match status" value="1"/>
</dbReference>
<keyword evidence="7" id="KW-0732">Signal</keyword>
<feature type="domain" description="DRBM" evidence="27">
    <location>
        <begin position="111"/>
        <end position="187"/>
    </location>
</feature>
<dbReference type="InterPro" id="IPR001202">
    <property type="entry name" value="WW_dom"/>
</dbReference>
<dbReference type="SUPFAM" id="SSF54768">
    <property type="entry name" value="dsRNA-binding domain-like"/>
    <property type="match status" value="1"/>
</dbReference>
<evidence type="ECO:0000259" key="26">
    <source>
        <dbReference type="PROSITE" id="PS50020"/>
    </source>
</evidence>
<sequence>MSGAVEPRAYEVPGELAAEFTPNEADELSALFQSADEDGSGTIDEVEFKRLLVNMDIQVSDEEADKLVMAVDSNNNGLIEWSEFVVMVLQAKRGDQRYEKLKVLAESLKMTPVNLLEAEAEKFHMNVEFKLVEERKATMYNPKTYVVSVTIATPHDGGLVETYEAIGFSSREAKFKAAELALVKMKKMKPGYEFAVGVVPPVWDNWAITNLNKGVKATKVRVRARRTSPASAQVLGILVDKGFSPAKNLAFMKRLSVRLTTRRLQKEAPLVTSNTGLPSQWLRWIDDQLARGMDGALLLQELQLHGFDPTKDLRTTQFLTRHPPSETGYDFWSCLAAGDFHEVNLFVAGGHDVDEERMDRRSQIAYTPLQFASKLGFLSIVEFLLLHGAKVDAVNSFRRTALMFAARHGHPGVVKVLLAAGASIFLTDNFANTALHMAAIAGCARSARELLVHEDNYMRSCVVNTNSQLNFLDETRTFRSALQDLYVETMELKLPRNVYRRFEKKWIPDTVDRAYEKIFGKAGLPAIKPSSEVIRRVLERWNYLQGIAPAALDDIELQRIAEATAGGVHNATHLQIYLENMFKDAYKNAPNRQGRTALHLACEENLVCSHEAVLRVLLDTFGCDPHIRDNLGQTPLDLLLHRKGRPGSPTEDKPSEDGVRATRRARREANETRRREARDAANRTQFETELLRQLPTHPETNDIDLTVVKGRSHVQAEIAGWREYLDPESLNPFYEHLDSGRLTLVMPDAVKTAMQKKFQWYKRRSMGRILEKRESWSMHRDNRRARVFFYNHDTGEYQWQKPERVDGWVNTPPNFQAKSLDEDDSDDDDDGDVAELQKREQLHEVSERLLRRLGAWEEHKDAATGGRIYYHTTTGQLTREKPDEVEKEELKRQAYALLVKTAQFIDRMGEWDKYEDPTTQHVFYHNRITGEGRHESEANEAAFRAAAMTPSEGHRRLSSVEIAKRKEHAEWLEALQRARRKEIHTTVDRPVPIDDATRRMTLLTDSLLLQIGEDFATYSVGYRDARIETETRVLVKARALGLFVSRKIVKPVTEASDAALEVAGWAEDDEAESAAIEKLDRHPSIAERRRVERVVEAALARMDQRFALCFWGCHLWVRLGVDLDNHEHDECRRRCVVFRDEFVRDKRCSIMLCRLGCTVFHETIEWQKSRGNLGEISWHEMHECATRLIKCPRDCGMWVALDQVDVHSNERCVRRPVSGLMCRLGCGQLFEGENNQILELEHDRSWHEAEDCPLRIVKCMWPGCQETMLAKERKLHRRTHLCASGITTFKTAGNYDFVVPKEVKHIKVQAWGAGGGSGVLHGFKFGHGGGGAFVEGICPVHPGETLLLVVGGGGQAGVFGETAPSDTESGLPLLTRIGEALGGIPGGGAGYSGNNEWACGGGGGYTSMTRKGPHGLIPLFVVGGGGGGGCRDGLGGGGLHAEDRGEKSDMRNGRLGSQTRGGVAGQCSKENISCAFAATSGAAYQGGNGAEFGGGGGGGYFGGGGGGFSPGIVGGGGGGSSYIDKECFANVHVERSYKRVPGARERHPPAMLSGGVAGEGGYGELTSVCSGNDGCIRIAIPGFYSDMDFDSEDATMRHES</sequence>
<feature type="compositionally biased region" description="Basic and acidic residues" evidence="25">
    <location>
        <begin position="650"/>
        <end position="660"/>
    </location>
</feature>
<dbReference type="InterPro" id="IPR002048">
    <property type="entry name" value="EF_hand_dom"/>
</dbReference>
<keyword evidence="15" id="KW-1133">Transmembrane helix</keyword>
<evidence type="ECO:0000256" key="2">
    <source>
        <dbReference type="ARBA" id="ARBA00011902"/>
    </source>
</evidence>
<evidence type="ECO:0000256" key="16">
    <source>
        <dbReference type="ARBA" id="ARBA00023043"/>
    </source>
</evidence>
<evidence type="ECO:0000256" key="15">
    <source>
        <dbReference type="ARBA" id="ARBA00022989"/>
    </source>
</evidence>
<dbReference type="Pfam" id="PF00023">
    <property type="entry name" value="Ank"/>
    <property type="match status" value="1"/>
</dbReference>
<feature type="zinc finger region" description="TRAF-type" evidence="23">
    <location>
        <begin position="1179"/>
        <end position="1236"/>
    </location>
</feature>
<evidence type="ECO:0000256" key="10">
    <source>
        <dbReference type="ARBA" id="ARBA00022771"/>
    </source>
</evidence>
<evidence type="ECO:0000256" key="18">
    <source>
        <dbReference type="ARBA" id="ARBA00023137"/>
    </source>
</evidence>
<dbReference type="GO" id="GO:0005524">
    <property type="term" value="F:ATP binding"/>
    <property type="evidence" value="ECO:0007669"/>
    <property type="project" value="UniProtKB-KW"/>
</dbReference>
<gene>
    <name evidence="30" type="ORF">ACHHYP_05368</name>
</gene>
<organism evidence="30 31">
    <name type="scientific">Achlya hypogyna</name>
    <name type="common">Oomycete</name>
    <name type="synonym">Protoachlya hypogyna</name>
    <dbReference type="NCBI Taxonomy" id="1202772"/>
    <lineage>
        <taxon>Eukaryota</taxon>
        <taxon>Sar</taxon>
        <taxon>Stramenopiles</taxon>
        <taxon>Oomycota</taxon>
        <taxon>Saprolegniomycetes</taxon>
        <taxon>Saprolegniales</taxon>
        <taxon>Achlyaceae</taxon>
        <taxon>Achlya</taxon>
    </lineage>
</organism>
<dbReference type="EC" id="2.7.10.1" evidence="2"/>
<keyword evidence="31" id="KW-1185">Reference proteome</keyword>
<dbReference type="GO" id="GO:0003723">
    <property type="term" value="F:RNA binding"/>
    <property type="evidence" value="ECO:0007669"/>
    <property type="project" value="UniProtKB-UniRule"/>
</dbReference>
<dbReference type="OrthoDB" id="26525at2759"/>
<comment type="subcellular location">
    <subcellularLocation>
        <location evidence="1">Cell membrane</location>
        <topology evidence="1">Single-pass type I membrane protein</topology>
    </subcellularLocation>
</comment>
<evidence type="ECO:0000256" key="8">
    <source>
        <dbReference type="ARBA" id="ARBA00022737"/>
    </source>
</evidence>
<reference evidence="30 31" key="1">
    <citation type="journal article" date="2014" name="Genome Biol. Evol.">
        <title>The secreted proteins of Achlya hypogyna and Thraustotheca clavata identify the ancestral oomycete secretome and reveal gene acquisitions by horizontal gene transfer.</title>
        <authorList>
            <person name="Misner I."/>
            <person name="Blouin N."/>
            <person name="Leonard G."/>
            <person name="Richards T.A."/>
            <person name="Lane C.E."/>
        </authorList>
    </citation>
    <scope>NUCLEOTIDE SEQUENCE [LARGE SCALE GENOMIC DNA]</scope>
    <source>
        <strain evidence="30 31">ATCC 48635</strain>
    </source>
</reference>
<keyword evidence="9" id="KW-0547">Nucleotide-binding</keyword>
<evidence type="ECO:0000313" key="31">
    <source>
        <dbReference type="Proteomes" id="UP000243579"/>
    </source>
</evidence>
<evidence type="ECO:0000256" key="21">
    <source>
        <dbReference type="ARBA" id="ARBA00023180"/>
    </source>
</evidence>
<keyword evidence="19" id="KW-1015">Disulfide bond</keyword>
<keyword evidence="13" id="KW-0106">Calcium</keyword>
<dbReference type="SMART" id="SM00358">
    <property type="entry name" value="DSRM"/>
    <property type="match status" value="1"/>
</dbReference>
<dbReference type="PROSITE" id="PS00018">
    <property type="entry name" value="EF_HAND_1"/>
    <property type="match status" value="2"/>
</dbReference>
<dbReference type="SMART" id="SM00054">
    <property type="entry name" value="EFh"/>
    <property type="match status" value="2"/>
</dbReference>
<evidence type="ECO:0000259" key="28">
    <source>
        <dbReference type="PROSITE" id="PS50145"/>
    </source>
</evidence>
<dbReference type="PANTHER" id="PTHR24173:SF74">
    <property type="entry name" value="ANKYRIN REPEAT DOMAIN-CONTAINING PROTEIN 16"/>
    <property type="match status" value="1"/>
</dbReference>
<keyword evidence="16 22" id="KW-0040">ANK repeat</keyword>
<dbReference type="CDD" id="cd00201">
    <property type="entry name" value="WW"/>
    <property type="match status" value="1"/>
</dbReference>
<dbReference type="InterPro" id="IPR011992">
    <property type="entry name" value="EF-hand-dom_pair"/>
</dbReference>
<dbReference type="PROSITE" id="PS50222">
    <property type="entry name" value="EF_HAND_2"/>
    <property type="match status" value="2"/>
</dbReference>
<dbReference type="GO" id="GO:0005886">
    <property type="term" value="C:plasma membrane"/>
    <property type="evidence" value="ECO:0007669"/>
    <property type="project" value="UniProtKB-SubCell"/>
</dbReference>
<comment type="caution">
    <text evidence="30">The sequence shown here is derived from an EMBL/GenBank/DDBJ whole genome shotgun (WGS) entry which is preliminary data.</text>
</comment>
<dbReference type="InterPro" id="IPR036020">
    <property type="entry name" value="WW_dom_sf"/>
</dbReference>
<dbReference type="EMBL" id="JNBR01000596">
    <property type="protein sequence ID" value="OQR90625.1"/>
    <property type="molecule type" value="Genomic_DNA"/>
</dbReference>
<dbReference type="STRING" id="1202772.A0A1V9YY24"/>
<protein>
    <recommendedName>
        <fullName evidence="2">receptor protein-tyrosine kinase</fullName>
        <ecNumber evidence="2">2.7.10.1</ecNumber>
    </recommendedName>
</protein>
<accession>A0A1V9YY24</accession>
<feature type="compositionally biased region" description="Basic and acidic residues" evidence="25">
    <location>
        <begin position="667"/>
        <end position="681"/>
    </location>
</feature>
<evidence type="ECO:0000313" key="30">
    <source>
        <dbReference type="EMBL" id="OQR90625.1"/>
    </source>
</evidence>
<evidence type="ECO:0000256" key="3">
    <source>
        <dbReference type="ARBA" id="ARBA00022475"/>
    </source>
</evidence>
<keyword evidence="6 23" id="KW-0479">Metal-binding</keyword>
<dbReference type="GO" id="GO:0005509">
    <property type="term" value="F:calcium ion binding"/>
    <property type="evidence" value="ECO:0007669"/>
    <property type="project" value="InterPro"/>
</dbReference>
<dbReference type="Pfam" id="PF13499">
    <property type="entry name" value="EF-hand_7"/>
    <property type="match status" value="1"/>
</dbReference>
<evidence type="ECO:0000256" key="7">
    <source>
        <dbReference type="ARBA" id="ARBA00022729"/>
    </source>
</evidence>
<dbReference type="Gene3D" id="3.30.40.10">
    <property type="entry name" value="Zinc/RING finger domain, C3HC4 (zinc finger)"/>
    <property type="match status" value="1"/>
</dbReference>
<evidence type="ECO:0000256" key="1">
    <source>
        <dbReference type="ARBA" id="ARBA00004251"/>
    </source>
</evidence>
<dbReference type="GO" id="GO:0004714">
    <property type="term" value="F:transmembrane receptor protein tyrosine kinase activity"/>
    <property type="evidence" value="ECO:0007669"/>
    <property type="project" value="UniProtKB-EC"/>
</dbReference>
<evidence type="ECO:0000256" key="17">
    <source>
        <dbReference type="ARBA" id="ARBA00023136"/>
    </source>
</evidence>
<evidence type="ECO:0000256" key="23">
    <source>
        <dbReference type="PROSITE-ProRule" id="PRU00207"/>
    </source>
</evidence>
<evidence type="ECO:0000256" key="24">
    <source>
        <dbReference type="PROSITE-ProRule" id="PRU00266"/>
    </source>
</evidence>
<keyword evidence="17" id="KW-0472">Membrane</keyword>
<evidence type="ECO:0000256" key="6">
    <source>
        <dbReference type="ARBA" id="ARBA00022723"/>
    </source>
</evidence>
<keyword evidence="8" id="KW-0677">Repeat</keyword>
<evidence type="ECO:0000256" key="12">
    <source>
        <dbReference type="ARBA" id="ARBA00022833"/>
    </source>
</evidence>
<dbReference type="Gene3D" id="1.10.238.10">
    <property type="entry name" value="EF-hand"/>
    <property type="match status" value="1"/>
</dbReference>
<keyword evidence="12 23" id="KW-0862">Zinc</keyword>
<dbReference type="PROSITE" id="PS50297">
    <property type="entry name" value="ANK_REP_REGION"/>
    <property type="match status" value="2"/>
</dbReference>
<dbReference type="InterPro" id="IPR013083">
    <property type="entry name" value="Znf_RING/FYVE/PHD"/>
</dbReference>
<evidence type="ECO:0000256" key="22">
    <source>
        <dbReference type="PROSITE-ProRule" id="PRU00023"/>
    </source>
</evidence>
<evidence type="ECO:0000256" key="14">
    <source>
        <dbReference type="ARBA" id="ARBA00022840"/>
    </source>
</evidence>
<keyword evidence="21" id="KW-0325">Glycoprotein</keyword>
<feature type="region of interest" description="Disordered" evidence="25">
    <location>
        <begin position="1435"/>
        <end position="1462"/>
    </location>
</feature>
<dbReference type="Gene3D" id="2.20.70.10">
    <property type="match status" value="2"/>
</dbReference>
<dbReference type="Pfam" id="PF12810">
    <property type="entry name" value="ALK_LTK_GRD"/>
    <property type="match status" value="1"/>
</dbReference>
<dbReference type="InterPro" id="IPR055163">
    <property type="entry name" value="ALK/LTK-like_GRD"/>
</dbReference>
<dbReference type="PROSITE" id="PS50020">
    <property type="entry name" value="WW_DOMAIN_2"/>
    <property type="match status" value="1"/>
</dbReference>
<evidence type="ECO:0000256" key="13">
    <source>
        <dbReference type="ARBA" id="ARBA00022837"/>
    </source>
</evidence>
<keyword evidence="14" id="KW-0067">ATP-binding</keyword>
<dbReference type="InterPro" id="IPR001293">
    <property type="entry name" value="Znf_TRAF"/>
</dbReference>
<dbReference type="Pfam" id="PF12796">
    <property type="entry name" value="Ank_2"/>
    <property type="match status" value="1"/>
</dbReference>
<feature type="compositionally biased region" description="Basic and acidic residues" evidence="25">
    <location>
        <begin position="1440"/>
        <end position="1452"/>
    </location>
</feature>
<feature type="repeat" description="ANK" evidence="22">
    <location>
        <begin position="397"/>
        <end position="429"/>
    </location>
</feature>
<keyword evidence="10 23" id="KW-0863">Zinc-finger</keyword>
<dbReference type="CDD" id="cd00051">
    <property type="entry name" value="EFh"/>
    <property type="match status" value="1"/>
</dbReference>
<keyword evidence="11" id="KW-0418">Kinase</keyword>
<dbReference type="PROSITE" id="PS50088">
    <property type="entry name" value="ANK_REPEAT"/>
    <property type="match status" value="2"/>
</dbReference>
<feature type="domain" description="EF-hand" evidence="29">
    <location>
        <begin position="23"/>
        <end position="58"/>
    </location>
</feature>
<feature type="domain" description="TRAF-type" evidence="28">
    <location>
        <begin position="1179"/>
        <end position="1236"/>
    </location>
</feature>
<dbReference type="SUPFAM" id="SSF51045">
    <property type="entry name" value="WW domain"/>
    <property type="match status" value="1"/>
</dbReference>
<evidence type="ECO:0000259" key="27">
    <source>
        <dbReference type="PROSITE" id="PS50137"/>
    </source>
</evidence>
<keyword evidence="20" id="KW-0675">Receptor</keyword>
<feature type="domain" description="EF-hand" evidence="29">
    <location>
        <begin position="59"/>
        <end position="94"/>
    </location>
</feature>
<evidence type="ECO:0000256" key="19">
    <source>
        <dbReference type="ARBA" id="ARBA00023157"/>
    </source>
</evidence>
<dbReference type="SUPFAM" id="SSF48403">
    <property type="entry name" value="Ankyrin repeat"/>
    <property type="match status" value="1"/>
</dbReference>
<evidence type="ECO:0000256" key="9">
    <source>
        <dbReference type="ARBA" id="ARBA00022741"/>
    </source>
</evidence>
<feature type="region of interest" description="Disordered" evidence="25">
    <location>
        <begin position="808"/>
        <end position="832"/>
    </location>
</feature>
<keyword evidence="18" id="KW-0829">Tyrosine-protein kinase</keyword>
<proteinExistence type="predicted"/>
<feature type="compositionally biased region" description="Acidic residues" evidence="25">
    <location>
        <begin position="821"/>
        <end position="832"/>
    </location>
</feature>